<reference evidence="10" key="1">
    <citation type="submission" date="2020-10" db="EMBL/GenBank/DDBJ databases">
        <authorList>
            <person name="Gilroy R."/>
        </authorList>
    </citation>
    <scope>NUCLEOTIDE SEQUENCE</scope>
    <source>
        <strain evidence="10">ChiGjej1B1-24693</strain>
    </source>
</reference>
<dbReference type="Proteomes" id="UP000886842">
    <property type="component" value="Unassembled WGS sequence"/>
</dbReference>
<feature type="region of interest" description="Disordered" evidence="8">
    <location>
        <begin position="1"/>
        <end position="50"/>
    </location>
</feature>
<evidence type="ECO:0000256" key="7">
    <source>
        <dbReference type="ARBA" id="ARBA00023136"/>
    </source>
</evidence>
<evidence type="ECO:0000256" key="8">
    <source>
        <dbReference type="SAM" id="MobiDB-lite"/>
    </source>
</evidence>
<comment type="subcellular location">
    <subcellularLocation>
        <location evidence="1">Cell membrane</location>
        <topology evidence="1">Multi-pass membrane protein</topology>
    </subcellularLocation>
</comment>
<keyword evidence="5 9" id="KW-0812">Transmembrane</keyword>
<protein>
    <submittedName>
        <fullName evidence="10">AI-2E family transporter</fullName>
    </submittedName>
</protein>
<feature type="transmembrane region" description="Helical" evidence="9">
    <location>
        <begin position="340"/>
        <end position="364"/>
    </location>
</feature>
<evidence type="ECO:0000256" key="2">
    <source>
        <dbReference type="ARBA" id="ARBA00009773"/>
    </source>
</evidence>
<reference evidence="10" key="2">
    <citation type="journal article" date="2021" name="PeerJ">
        <title>Extensive microbial diversity within the chicken gut microbiome revealed by metagenomics and culture.</title>
        <authorList>
            <person name="Gilroy R."/>
            <person name="Ravi A."/>
            <person name="Getino M."/>
            <person name="Pursley I."/>
            <person name="Horton D.L."/>
            <person name="Alikhan N.F."/>
            <person name="Baker D."/>
            <person name="Gharbi K."/>
            <person name="Hall N."/>
            <person name="Watson M."/>
            <person name="Adriaenssens E.M."/>
            <person name="Foster-Nyarko E."/>
            <person name="Jarju S."/>
            <person name="Secka A."/>
            <person name="Antonio M."/>
            <person name="Oren A."/>
            <person name="Chaudhuri R.R."/>
            <person name="La Ragione R."/>
            <person name="Hildebrand F."/>
            <person name="Pallen M.J."/>
        </authorList>
    </citation>
    <scope>NUCLEOTIDE SEQUENCE</scope>
    <source>
        <strain evidence="10">ChiGjej1B1-24693</strain>
    </source>
</reference>
<evidence type="ECO:0000256" key="5">
    <source>
        <dbReference type="ARBA" id="ARBA00022692"/>
    </source>
</evidence>
<proteinExistence type="inferred from homology"/>
<feature type="transmembrane region" description="Helical" evidence="9">
    <location>
        <begin position="285"/>
        <end position="306"/>
    </location>
</feature>
<evidence type="ECO:0000256" key="3">
    <source>
        <dbReference type="ARBA" id="ARBA00022448"/>
    </source>
</evidence>
<gene>
    <name evidence="10" type="ORF">IAA98_05760</name>
</gene>
<sequence length="439" mass="46728">MAQGQLDQEGTEGQSRPQGPRRSRDQRRRERNRAAAEARDEARRAKIRQAARDSAISEELADARAEPLTGTARLESFDRAVPWGIQIAAGWAWRAVAIGLAVVGVGYVLRYFSEVTIPIAVALLLAALMQPMITKLSEWGWPRGLSVAMGVVGGLLVLVGVLTLIVWQIVSEASSLAEQTISGVEQALAWLAGAPFYINQDQIDVWIGQITEIAKASQSAIASTAASAGTSIGHFFAGLAIALFTLFFLLYDGRRIWTFVLKFMPRAGRRRTDIAARIGWQSLVAYVRATVLVALVDAVGVLIAALALQVPLAPALAALVFIGAFIPIVGALLTGFIAVAVALFALGWVKALIMLGAIILVMQLESHILQPFLLGKAVSVHPLAVILGITVGITLGGIVGGLFAIPVIAFSNTFINALVHGEESLDEVIAAEPEPTPQE</sequence>
<dbReference type="Pfam" id="PF01594">
    <property type="entry name" value="AI-2E_transport"/>
    <property type="match status" value="1"/>
</dbReference>
<dbReference type="GO" id="GO:0055085">
    <property type="term" value="P:transmembrane transport"/>
    <property type="evidence" value="ECO:0007669"/>
    <property type="project" value="TreeGrafter"/>
</dbReference>
<name>A0A9D1GY26_9ACTN</name>
<evidence type="ECO:0000256" key="1">
    <source>
        <dbReference type="ARBA" id="ARBA00004651"/>
    </source>
</evidence>
<keyword evidence="4" id="KW-1003">Cell membrane</keyword>
<evidence type="ECO:0000256" key="4">
    <source>
        <dbReference type="ARBA" id="ARBA00022475"/>
    </source>
</evidence>
<dbReference type="EMBL" id="DVLP01000175">
    <property type="protein sequence ID" value="HIT75073.1"/>
    <property type="molecule type" value="Genomic_DNA"/>
</dbReference>
<accession>A0A9D1GY26</accession>
<evidence type="ECO:0000256" key="6">
    <source>
        <dbReference type="ARBA" id="ARBA00022989"/>
    </source>
</evidence>
<feature type="compositionally biased region" description="Polar residues" evidence="8">
    <location>
        <begin position="1"/>
        <end position="12"/>
    </location>
</feature>
<feature type="transmembrane region" description="Helical" evidence="9">
    <location>
        <begin position="312"/>
        <end position="333"/>
    </location>
</feature>
<keyword evidence="3" id="KW-0813">Transport</keyword>
<comment type="similarity">
    <text evidence="2">Belongs to the autoinducer-2 exporter (AI-2E) (TC 2.A.86) family.</text>
</comment>
<organism evidence="10 11">
    <name type="scientific">Candidatus Avipropionibacterium avicola</name>
    <dbReference type="NCBI Taxonomy" id="2840701"/>
    <lineage>
        <taxon>Bacteria</taxon>
        <taxon>Bacillati</taxon>
        <taxon>Actinomycetota</taxon>
        <taxon>Actinomycetes</taxon>
        <taxon>Propionibacteriales</taxon>
        <taxon>Propionibacteriaceae</taxon>
        <taxon>Propionibacteriaceae incertae sedis</taxon>
        <taxon>Candidatus Avipropionibacterium</taxon>
    </lineage>
</organism>
<comment type="caution">
    <text evidence="10">The sequence shown here is derived from an EMBL/GenBank/DDBJ whole genome shotgun (WGS) entry which is preliminary data.</text>
</comment>
<feature type="compositionally biased region" description="Basic residues" evidence="8">
    <location>
        <begin position="19"/>
        <end position="31"/>
    </location>
</feature>
<feature type="transmembrane region" description="Helical" evidence="9">
    <location>
        <begin position="232"/>
        <end position="251"/>
    </location>
</feature>
<feature type="transmembrane region" description="Helical" evidence="9">
    <location>
        <begin position="91"/>
        <end position="109"/>
    </location>
</feature>
<dbReference type="GO" id="GO:0005886">
    <property type="term" value="C:plasma membrane"/>
    <property type="evidence" value="ECO:0007669"/>
    <property type="project" value="UniProtKB-SubCell"/>
</dbReference>
<feature type="transmembrane region" description="Helical" evidence="9">
    <location>
        <begin position="115"/>
        <end position="133"/>
    </location>
</feature>
<dbReference type="InterPro" id="IPR002549">
    <property type="entry name" value="AI-2E-like"/>
</dbReference>
<feature type="transmembrane region" description="Helical" evidence="9">
    <location>
        <begin position="384"/>
        <end position="410"/>
    </location>
</feature>
<evidence type="ECO:0000313" key="10">
    <source>
        <dbReference type="EMBL" id="HIT75073.1"/>
    </source>
</evidence>
<evidence type="ECO:0000313" key="11">
    <source>
        <dbReference type="Proteomes" id="UP000886842"/>
    </source>
</evidence>
<feature type="transmembrane region" description="Helical" evidence="9">
    <location>
        <begin position="145"/>
        <end position="170"/>
    </location>
</feature>
<dbReference type="AlphaFoldDB" id="A0A9D1GY26"/>
<dbReference type="PANTHER" id="PTHR21716">
    <property type="entry name" value="TRANSMEMBRANE PROTEIN"/>
    <property type="match status" value="1"/>
</dbReference>
<dbReference type="PANTHER" id="PTHR21716:SF53">
    <property type="entry name" value="PERMEASE PERM-RELATED"/>
    <property type="match status" value="1"/>
</dbReference>
<feature type="compositionally biased region" description="Basic and acidic residues" evidence="8">
    <location>
        <begin position="32"/>
        <end position="44"/>
    </location>
</feature>
<evidence type="ECO:0000256" key="9">
    <source>
        <dbReference type="SAM" id="Phobius"/>
    </source>
</evidence>
<keyword evidence="7 9" id="KW-0472">Membrane</keyword>
<keyword evidence="6 9" id="KW-1133">Transmembrane helix</keyword>